<evidence type="ECO:0000256" key="1">
    <source>
        <dbReference type="ARBA" id="ARBA00009636"/>
    </source>
</evidence>
<dbReference type="InterPro" id="IPR008280">
    <property type="entry name" value="Tub_FtsZ_C"/>
</dbReference>
<gene>
    <name evidence="6" type="ORF">PEVE_00031702</name>
</gene>
<evidence type="ECO:0000256" key="2">
    <source>
        <dbReference type="ARBA" id="ARBA00022701"/>
    </source>
</evidence>
<dbReference type="InterPro" id="IPR023123">
    <property type="entry name" value="Tubulin_C"/>
</dbReference>
<dbReference type="Gene3D" id="1.10.287.600">
    <property type="entry name" value="Helix hairpin bin"/>
    <property type="match status" value="1"/>
</dbReference>
<dbReference type="SUPFAM" id="SSF55307">
    <property type="entry name" value="Tubulin C-terminal domain-like"/>
    <property type="match status" value="1"/>
</dbReference>
<comment type="caution">
    <text evidence="6">The sequence shown here is derived from an EMBL/GenBank/DDBJ whole genome shotgun (WGS) entry which is preliminary data.</text>
</comment>
<sequence length="552" mass="61342">MSSIVLLVGQCGNQVGHELMGLIDKSDTHPLSHRDGKLRCVCVDSESKVIRHNYREDTRSSSLYREANMIVGQRGRGNNWALGYHGLSGETEDVSLLNRSMETLRKEVERCDNYAGTIVVHSLTGGTGSGLGSHLVERIRDTYPLAHVMSVAVSPHSSGDSPLQHYNSLLSLASLQRHADGVLLFNNDDVLHHITSHSGLVTRHKPSGSISLKDMNSYISASLAGVLQPLGKKPKRIKGKPKERASRVMTDIMKDSKSEKFSYSGGRLRKQDSISRKLSFSMDDPLRKDDFSFNWSAVTATPQRNSSASYLSDDYSVDTLSFVTDFDSSAEMARQPRSTASALLRYRGIVSPPSSKTRKSNMIDSCLSSQLSAGVSSGNEPWEMLRSVCAEPSKKFATVHHLAKLKVTWEALAQSLIHSIRRYDRQGSQFSTLCSLLIARGDYEGSFAEVSTKIEDKFRQSLGCVQWNPFPVDFWISQYNPVGPKDSQSLTLCLNSTKIVETLEDLMSKARTMYDAGAYLHWFWKHGCSKSDFIDAFDTLESVVDDYKLAVR</sequence>
<dbReference type="SUPFAM" id="SSF52490">
    <property type="entry name" value="Tubulin nucleotide-binding domain-like"/>
    <property type="match status" value="1"/>
</dbReference>
<accession>A0ABN8MHQ0</accession>
<evidence type="ECO:0000313" key="6">
    <source>
        <dbReference type="EMBL" id="CAH3027504.1"/>
    </source>
</evidence>
<dbReference type="InterPro" id="IPR003008">
    <property type="entry name" value="Tubulin_FtsZ_GTPase"/>
</dbReference>
<dbReference type="PANTHER" id="PTHR11588">
    <property type="entry name" value="TUBULIN"/>
    <property type="match status" value="1"/>
</dbReference>
<comment type="similarity">
    <text evidence="1">Belongs to the tubulin family.</text>
</comment>
<evidence type="ECO:0000256" key="3">
    <source>
        <dbReference type="ARBA" id="ARBA00022741"/>
    </source>
</evidence>
<dbReference type="PRINTS" id="PR01519">
    <property type="entry name" value="EPSLNTUBULIN"/>
</dbReference>
<reference evidence="6 7" key="1">
    <citation type="submission" date="2022-05" db="EMBL/GenBank/DDBJ databases">
        <authorList>
            <consortium name="Genoscope - CEA"/>
            <person name="William W."/>
        </authorList>
    </citation>
    <scope>NUCLEOTIDE SEQUENCE [LARGE SCALE GENOMIC DNA]</scope>
</reference>
<dbReference type="Gene3D" id="3.40.50.1440">
    <property type="entry name" value="Tubulin/FtsZ, GTPase domain"/>
    <property type="match status" value="2"/>
</dbReference>
<keyword evidence="7" id="KW-1185">Reference proteome</keyword>
<dbReference type="PRINTS" id="PR01161">
    <property type="entry name" value="TUBULIN"/>
</dbReference>
<evidence type="ECO:0000313" key="7">
    <source>
        <dbReference type="Proteomes" id="UP001159427"/>
    </source>
</evidence>
<evidence type="ECO:0000259" key="5">
    <source>
        <dbReference type="SMART" id="SM00864"/>
    </source>
</evidence>
<proteinExistence type="inferred from homology"/>
<dbReference type="Pfam" id="PF00091">
    <property type="entry name" value="Tubulin"/>
    <property type="match status" value="1"/>
</dbReference>
<keyword evidence="3" id="KW-0547">Nucleotide-binding</keyword>
<dbReference type="Proteomes" id="UP001159427">
    <property type="component" value="Unassembled WGS sequence"/>
</dbReference>
<dbReference type="CDD" id="cd02189">
    <property type="entry name" value="delta_zeta_tubulin-like"/>
    <property type="match status" value="1"/>
</dbReference>
<organism evidence="6 7">
    <name type="scientific">Porites evermanni</name>
    <dbReference type="NCBI Taxonomy" id="104178"/>
    <lineage>
        <taxon>Eukaryota</taxon>
        <taxon>Metazoa</taxon>
        <taxon>Cnidaria</taxon>
        <taxon>Anthozoa</taxon>
        <taxon>Hexacorallia</taxon>
        <taxon>Scleractinia</taxon>
        <taxon>Fungiina</taxon>
        <taxon>Poritidae</taxon>
        <taxon>Porites</taxon>
    </lineage>
</organism>
<dbReference type="InterPro" id="IPR036525">
    <property type="entry name" value="Tubulin/FtsZ_GTPase_sf"/>
</dbReference>
<keyword evidence="4" id="KW-0342">GTP-binding</keyword>
<dbReference type="InterPro" id="IPR004057">
    <property type="entry name" value="Epsilon_tubulin"/>
</dbReference>
<protein>
    <recommendedName>
        <fullName evidence="5">Tubulin/FtsZ GTPase domain-containing protein</fullName>
    </recommendedName>
</protein>
<name>A0ABN8MHQ0_9CNID</name>
<dbReference type="SMART" id="SM00864">
    <property type="entry name" value="Tubulin"/>
    <property type="match status" value="1"/>
</dbReference>
<evidence type="ECO:0000256" key="4">
    <source>
        <dbReference type="ARBA" id="ARBA00023134"/>
    </source>
</evidence>
<feature type="domain" description="Tubulin/FtsZ GTPase" evidence="5">
    <location>
        <begin position="19"/>
        <end position="234"/>
    </location>
</feature>
<keyword evidence="2" id="KW-0493">Microtubule</keyword>
<dbReference type="InterPro" id="IPR000217">
    <property type="entry name" value="Tubulin"/>
</dbReference>
<dbReference type="EMBL" id="CALNXI010000456">
    <property type="protein sequence ID" value="CAH3027504.1"/>
    <property type="molecule type" value="Genomic_DNA"/>
</dbReference>